<protein>
    <submittedName>
        <fullName evidence="1">Uncharacterized protein</fullName>
    </submittedName>
</protein>
<dbReference type="VEuPathDB" id="VectorBase:AMEM008683"/>
<dbReference type="AlphaFoldDB" id="A0A182V4G6"/>
<proteinExistence type="predicted"/>
<evidence type="ECO:0000313" key="1">
    <source>
        <dbReference type="EnsemblMetazoa" id="AMEM008683-PA"/>
    </source>
</evidence>
<dbReference type="Proteomes" id="UP000075903">
    <property type="component" value="Unassembled WGS sequence"/>
</dbReference>
<name>A0A182V4G6_ANOME</name>
<evidence type="ECO:0000313" key="2">
    <source>
        <dbReference type="Proteomes" id="UP000075903"/>
    </source>
</evidence>
<reference evidence="1" key="1">
    <citation type="submission" date="2020-05" db="UniProtKB">
        <authorList>
            <consortium name="EnsemblMetazoa"/>
        </authorList>
    </citation>
    <scope>IDENTIFICATION</scope>
    <source>
        <strain evidence="1">MAF</strain>
    </source>
</reference>
<accession>A0A182V4G6</accession>
<dbReference type="EnsemblMetazoa" id="AMEM008683-RA">
    <property type="protein sequence ID" value="AMEM008683-PA"/>
    <property type="gene ID" value="AMEM008683"/>
</dbReference>
<organism evidence="1 2">
    <name type="scientific">Anopheles merus</name>
    <name type="common">Mosquito</name>
    <dbReference type="NCBI Taxonomy" id="30066"/>
    <lineage>
        <taxon>Eukaryota</taxon>
        <taxon>Metazoa</taxon>
        <taxon>Ecdysozoa</taxon>
        <taxon>Arthropoda</taxon>
        <taxon>Hexapoda</taxon>
        <taxon>Insecta</taxon>
        <taxon>Pterygota</taxon>
        <taxon>Neoptera</taxon>
        <taxon>Endopterygota</taxon>
        <taxon>Diptera</taxon>
        <taxon>Nematocera</taxon>
        <taxon>Culicoidea</taxon>
        <taxon>Culicidae</taxon>
        <taxon>Anophelinae</taxon>
        <taxon>Anopheles</taxon>
    </lineage>
</organism>
<sequence length="158" mass="17444">MSGDISRSGGMTFGPWLLIRAHASTPGEQTAQAQECTAAEARAGDALVVVRAAHRQHRDARPDVHQYKRRMPLISASSSSNLASFMLTCCRKSSSNLNAPPPVAQTVVTSWAMPFDLASFRKLSISDVGKRIKWSEPRRPRITTSSICRWLSRWPVLP</sequence>
<keyword evidence="2" id="KW-1185">Reference proteome</keyword>